<evidence type="ECO:0000256" key="8">
    <source>
        <dbReference type="ARBA" id="ARBA00023316"/>
    </source>
</evidence>
<evidence type="ECO:0000256" key="2">
    <source>
        <dbReference type="ARBA" id="ARBA00005992"/>
    </source>
</evidence>
<evidence type="ECO:0000256" key="1">
    <source>
        <dbReference type="ARBA" id="ARBA00004752"/>
    </source>
</evidence>
<comment type="caution">
    <text evidence="11">The sequence shown here is derived from an EMBL/GenBank/DDBJ whole genome shotgun (WGS) entry which is preliminary data.</text>
</comment>
<evidence type="ECO:0000256" key="4">
    <source>
        <dbReference type="ARBA" id="ARBA00022679"/>
    </source>
</evidence>
<evidence type="ECO:0000256" key="6">
    <source>
        <dbReference type="ARBA" id="ARBA00022960"/>
    </source>
</evidence>
<dbReference type="Proteomes" id="UP000636960">
    <property type="component" value="Unassembled WGS sequence"/>
</dbReference>
<dbReference type="GO" id="GO:0005576">
    <property type="term" value="C:extracellular region"/>
    <property type="evidence" value="ECO:0007669"/>
    <property type="project" value="TreeGrafter"/>
</dbReference>
<dbReference type="AlphaFoldDB" id="A0A919K0Q5"/>
<feature type="active site" description="Proton donor/acceptor" evidence="9">
    <location>
        <position position="235"/>
    </location>
</feature>
<dbReference type="Gene3D" id="2.40.440.10">
    <property type="entry name" value="L,D-transpeptidase catalytic domain-like"/>
    <property type="match status" value="1"/>
</dbReference>
<dbReference type="GO" id="GO:0071555">
    <property type="term" value="P:cell wall organization"/>
    <property type="evidence" value="ECO:0007669"/>
    <property type="project" value="UniProtKB-UniRule"/>
</dbReference>
<dbReference type="Pfam" id="PF03734">
    <property type="entry name" value="YkuD"/>
    <property type="match status" value="1"/>
</dbReference>
<dbReference type="GO" id="GO:0016757">
    <property type="term" value="F:glycosyltransferase activity"/>
    <property type="evidence" value="ECO:0007669"/>
    <property type="project" value="UniProtKB-KW"/>
</dbReference>
<sequence length="276" mass="29108">MGVLVLASCLFGGLAEVIDPAVPPASAPALAAPPVSVPAPVVKPRTVVLRAAAPPKDLPVIKYRYAPGGFPADPDSTSAAPVTEALHPSRRLAVYDKPGGTARAYLPPHIRGVPVIVPIVGRQPGWVAVLLPSVNRRIGWVPARGWTSRPLRDQLVVRRGTHELVWLRDGVRQKAWTVAIGSKRTPTPLGRTFVLGRTGTHGSVYAGLDALVLGAVPDDRESVAPGLRDAHTGIHAWHRASAFGRSVSNGCVRMPPAAQSELLREIAPGSLVVVLD</sequence>
<gene>
    <name evidence="11" type="ORF">Ari01nite_45320</name>
</gene>
<dbReference type="PANTHER" id="PTHR30582">
    <property type="entry name" value="L,D-TRANSPEPTIDASE"/>
    <property type="match status" value="1"/>
</dbReference>
<keyword evidence="8 9" id="KW-0961">Cell wall biogenesis/degradation</keyword>
<evidence type="ECO:0000256" key="5">
    <source>
        <dbReference type="ARBA" id="ARBA00022801"/>
    </source>
</evidence>
<dbReference type="GO" id="GO:0008360">
    <property type="term" value="P:regulation of cell shape"/>
    <property type="evidence" value="ECO:0007669"/>
    <property type="project" value="UniProtKB-UniRule"/>
</dbReference>
<keyword evidence="12" id="KW-1185">Reference proteome</keyword>
<keyword evidence="3" id="KW-0328">Glycosyltransferase</keyword>
<dbReference type="InterPro" id="IPR005490">
    <property type="entry name" value="LD_TPept_cat_dom"/>
</dbReference>
<accession>A0A919K0Q5</accession>
<protein>
    <recommendedName>
        <fullName evidence="10">L,D-TPase catalytic domain-containing protein</fullName>
    </recommendedName>
</protein>
<dbReference type="PANTHER" id="PTHR30582:SF24">
    <property type="entry name" value="L,D-TRANSPEPTIDASE ERFK_SRFK-RELATED"/>
    <property type="match status" value="1"/>
</dbReference>
<organism evidence="11 12">
    <name type="scientific">Paractinoplanes rishiriensis</name>
    <dbReference type="NCBI Taxonomy" id="1050105"/>
    <lineage>
        <taxon>Bacteria</taxon>
        <taxon>Bacillati</taxon>
        <taxon>Actinomycetota</taxon>
        <taxon>Actinomycetes</taxon>
        <taxon>Micromonosporales</taxon>
        <taxon>Micromonosporaceae</taxon>
        <taxon>Paractinoplanes</taxon>
    </lineage>
</organism>
<comment type="pathway">
    <text evidence="1 9">Cell wall biogenesis; peptidoglycan biosynthesis.</text>
</comment>
<keyword evidence="7 9" id="KW-0573">Peptidoglycan synthesis</keyword>
<dbReference type="GO" id="GO:0071972">
    <property type="term" value="F:peptidoglycan L,D-transpeptidase activity"/>
    <property type="evidence" value="ECO:0007669"/>
    <property type="project" value="TreeGrafter"/>
</dbReference>
<dbReference type="GO" id="GO:0018104">
    <property type="term" value="P:peptidoglycan-protein cross-linking"/>
    <property type="evidence" value="ECO:0007669"/>
    <property type="project" value="TreeGrafter"/>
</dbReference>
<keyword evidence="5" id="KW-0378">Hydrolase</keyword>
<dbReference type="SUPFAM" id="SSF141523">
    <property type="entry name" value="L,D-transpeptidase catalytic domain-like"/>
    <property type="match status" value="1"/>
</dbReference>
<feature type="active site" description="Nucleophile" evidence="9">
    <location>
        <position position="251"/>
    </location>
</feature>
<name>A0A919K0Q5_9ACTN</name>
<evidence type="ECO:0000256" key="3">
    <source>
        <dbReference type="ARBA" id="ARBA00022676"/>
    </source>
</evidence>
<reference evidence="11" key="1">
    <citation type="submission" date="2021-01" db="EMBL/GenBank/DDBJ databases">
        <title>Whole genome shotgun sequence of Actinoplanes rishiriensis NBRC 108556.</title>
        <authorList>
            <person name="Komaki H."/>
            <person name="Tamura T."/>
        </authorList>
    </citation>
    <scope>NUCLEOTIDE SEQUENCE</scope>
    <source>
        <strain evidence="11">NBRC 108556</strain>
    </source>
</reference>
<evidence type="ECO:0000259" key="10">
    <source>
        <dbReference type="PROSITE" id="PS52029"/>
    </source>
</evidence>
<dbReference type="InterPro" id="IPR038063">
    <property type="entry name" value="Transpep_catalytic_dom"/>
</dbReference>
<evidence type="ECO:0000256" key="7">
    <source>
        <dbReference type="ARBA" id="ARBA00022984"/>
    </source>
</evidence>
<evidence type="ECO:0000256" key="9">
    <source>
        <dbReference type="PROSITE-ProRule" id="PRU01373"/>
    </source>
</evidence>
<feature type="domain" description="L,D-TPase catalytic" evidence="10">
    <location>
        <begin position="153"/>
        <end position="275"/>
    </location>
</feature>
<proteinExistence type="inferred from homology"/>
<keyword evidence="4" id="KW-0808">Transferase</keyword>
<dbReference type="PROSITE" id="PS52029">
    <property type="entry name" value="LD_TPASE"/>
    <property type="match status" value="1"/>
</dbReference>
<dbReference type="InterPro" id="IPR050979">
    <property type="entry name" value="LD-transpeptidase"/>
</dbReference>
<keyword evidence="6 9" id="KW-0133">Cell shape</keyword>
<dbReference type="CDD" id="cd16913">
    <property type="entry name" value="YkuD_like"/>
    <property type="match status" value="1"/>
</dbReference>
<comment type="similarity">
    <text evidence="2">Belongs to the YkuD family.</text>
</comment>
<evidence type="ECO:0000313" key="12">
    <source>
        <dbReference type="Proteomes" id="UP000636960"/>
    </source>
</evidence>
<evidence type="ECO:0000313" key="11">
    <source>
        <dbReference type="EMBL" id="GIE97067.1"/>
    </source>
</evidence>
<dbReference type="EMBL" id="BOMV01000054">
    <property type="protein sequence ID" value="GIE97067.1"/>
    <property type="molecule type" value="Genomic_DNA"/>
</dbReference>